<keyword evidence="2" id="KW-1185">Reference proteome</keyword>
<dbReference type="GeneID" id="94298977"/>
<proteinExistence type="predicted"/>
<name>A0A9P8RXK2_9EUKA</name>
<dbReference type="Proteomes" id="UP000018208">
    <property type="component" value="Unassembled WGS sequence"/>
</dbReference>
<dbReference type="EMBL" id="AUWU02000005">
    <property type="protein sequence ID" value="KAH0572840.1"/>
    <property type="molecule type" value="Genomic_DNA"/>
</dbReference>
<dbReference type="KEGG" id="ssao:94298977"/>
<organism evidence="1 2">
    <name type="scientific">Spironucleus salmonicida</name>
    <dbReference type="NCBI Taxonomy" id="348837"/>
    <lineage>
        <taxon>Eukaryota</taxon>
        <taxon>Metamonada</taxon>
        <taxon>Diplomonadida</taxon>
        <taxon>Hexamitidae</taxon>
        <taxon>Hexamitinae</taxon>
        <taxon>Spironucleus</taxon>
    </lineage>
</organism>
<evidence type="ECO:0000313" key="1">
    <source>
        <dbReference type="EMBL" id="KAH0572840.1"/>
    </source>
</evidence>
<evidence type="ECO:0000313" key="2">
    <source>
        <dbReference type="Proteomes" id="UP000018208"/>
    </source>
</evidence>
<gene>
    <name evidence="1" type="ORF">SS50377_24954</name>
</gene>
<reference evidence="1 2" key="1">
    <citation type="journal article" date="2014" name="PLoS Genet.">
        <title>The Genome of Spironucleus salmonicida Highlights a Fish Pathogen Adapted to Fluctuating Environments.</title>
        <authorList>
            <person name="Xu F."/>
            <person name="Jerlstrom-Hultqvist J."/>
            <person name="Einarsson E."/>
            <person name="Astvaldsson A."/>
            <person name="Svard S.G."/>
            <person name="Andersson J.O."/>
        </authorList>
    </citation>
    <scope>NUCLEOTIDE SEQUENCE [LARGE SCALE GENOMIC DNA]</scope>
    <source>
        <strain evidence="1 2">ATCC 50377</strain>
    </source>
</reference>
<dbReference type="RefSeq" id="XP_067763613.1">
    <property type="nucleotide sequence ID" value="XM_067908792.1"/>
</dbReference>
<dbReference type="AlphaFoldDB" id="A0A9P8RXK2"/>
<protein>
    <submittedName>
        <fullName evidence="1">Uncharacterized protein</fullName>
    </submittedName>
</protein>
<comment type="caution">
    <text evidence="1">The sequence shown here is derived from an EMBL/GenBank/DDBJ whole genome shotgun (WGS) entry which is preliminary data.</text>
</comment>
<sequence>MRPIKRKNKSCTQSSPMFMKKTLELSFVTEIQNESQIHIDMDFIPFQFGSIEKTVIKELPLKFKLEIDDLIEESTSDNSDSKS</sequence>
<accession>A0A9P8RXK2</accession>